<feature type="domain" description="DUF1828" evidence="1">
    <location>
        <begin position="30"/>
        <end position="120"/>
    </location>
</feature>
<dbReference type="InterPro" id="IPR014960">
    <property type="entry name" value="DUF1828"/>
</dbReference>
<dbReference type="AlphaFoldDB" id="A0A6G8PSS4"/>
<evidence type="ECO:0000259" key="1">
    <source>
        <dbReference type="Pfam" id="PF08861"/>
    </source>
</evidence>
<accession>A0A6G8PSS4</accession>
<evidence type="ECO:0000313" key="3">
    <source>
        <dbReference type="Proteomes" id="UP000502706"/>
    </source>
</evidence>
<dbReference type="RefSeq" id="WP_166395221.1">
    <property type="nucleotide sequence ID" value="NZ_CP045121.1"/>
</dbReference>
<gene>
    <name evidence="2" type="ORF">GBA65_02360</name>
</gene>
<dbReference type="KEGG" id="rmar:GBA65_02360"/>
<keyword evidence="3" id="KW-1185">Reference proteome</keyword>
<reference evidence="2 3" key="1">
    <citation type="submission" date="2019-10" db="EMBL/GenBank/DDBJ databases">
        <title>Rubrobacter sp nov SCSIO 52915 isolated from a deep-sea sediment in the South China Sea.</title>
        <authorList>
            <person name="Chen R.W."/>
        </authorList>
    </citation>
    <scope>NUCLEOTIDE SEQUENCE [LARGE SCALE GENOMIC DNA]</scope>
    <source>
        <strain evidence="2 3">SCSIO 52915</strain>
    </source>
</reference>
<evidence type="ECO:0000313" key="2">
    <source>
        <dbReference type="EMBL" id="QIN77539.1"/>
    </source>
</evidence>
<dbReference type="EMBL" id="CP045121">
    <property type="protein sequence ID" value="QIN77539.1"/>
    <property type="molecule type" value="Genomic_DNA"/>
</dbReference>
<name>A0A6G8PSS4_9ACTN</name>
<organism evidence="2 3">
    <name type="scientific">Rubrobacter marinus</name>
    <dbReference type="NCBI Taxonomy" id="2653852"/>
    <lineage>
        <taxon>Bacteria</taxon>
        <taxon>Bacillati</taxon>
        <taxon>Actinomycetota</taxon>
        <taxon>Rubrobacteria</taxon>
        <taxon>Rubrobacterales</taxon>
        <taxon>Rubrobacteraceae</taxon>
        <taxon>Rubrobacter</taxon>
    </lineage>
</organism>
<dbReference type="Proteomes" id="UP000502706">
    <property type="component" value="Chromosome"/>
</dbReference>
<protein>
    <submittedName>
        <fullName evidence="2">DUF1828 domain-containing protein</fullName>
    </submittedName>
</protein>
<sequence>MTLTPCEQIGKGMGELFECSPMEGYTRIRTPYLYPDGDVIDLYLTDHSDPPALTDLGETLTWLQAQTVATRKTARQQRLIEDICLTHGVEFFRGMLVVRVRKPEGFADAATRLSQAILSVADLWFTFRGRTAASINDDVEEFLTGRQIGFERNEKVVGRSGRVWTVDFHTRTPQRSALIYVLSTGSRATSRRLVEHTLATWYDLNNLQVGPEALRFVSLFDDELDVWTPEDFGLLEDLSEVAYWSRKDEFVELLTG</sequence>
<proteinExistence type="predicted"/>
<dbReference type="Pfam" id="PF08861">
    <property type="entry name" value="DUF1828"/>
    <property type="match status" value="1"/>
</dbReference>